<organism evidence="2 4">
    <name type="scientific">Streptomyces griseochromogenes</name>
    <dbReference type="NCBI Taxonomy" id="68214"/>
    <lineage>
        <taxon>Bacteria</taxon>
        <taxon>Bacillati</taxon>
        <taxon>Actinomycetota</taxon>
        <taxon>Actinomycetes</taxon>
        <taxon>Kitasatosporales</taxon>
        <taxon>Streptomycetaceae</taxon>
        <taxon>Streptomyces</taxon>
    </lineage>
</organism>
<gene>
    <name evidence="2" type="ORF">AVL59_23990</name>
    <name evidence="3" type="ORF">J2Z21_009499</name>
</gene>
<feature type="region of interest" description="Disordered" evidence="1">
    <location>
        <begin position="90"/>
        <end position="170"/>
    </location>
</feature>
<sequence length="315" mass="31889">MSFGVSELFRAAHTTNDGRGQEGCTSAGNARFSTKPLCKPRELTGTEKALRDLAVGALLPSPAKFAPSAIQDLNTLRAAGAGVAQGAKKADSMLHNGSGTTVGGQNSDDKSPQASGGASSQGANNGPLMSPTDWDALRASNGVPWDDLPSQGSDDKSQQASGGGPCFGSPLEDVNQIRAWYRLPPIDNCSDGSANVSSQTSDNKSRPKRDASDDASDLTPGQTPDPSQSGDGPSEGAAEVPGSPELSSEETIDGGSFSQSGDGTFGQSAEVSFPGSDDGSSAGSDDSSFGQSDEESLGQSDDGSFPVADVSSFAR</sequence>
<evidence type="ECO:0000256" key="1">
    <source>
        <dbReference type="SAM" id="MobiDB-lite"/>
    </source>
</evidence>
<proteinExistence type="predicted"/>
<feature type="compositionally biased region" description="Polar residues" evidence="1">
    <location>
        <begin position="95"/>
        <end position="106"/>
    </location>
</feature>
<evidence type="ECO:0000313" key="3">
    <source>
        <dbReference type="EMBL" id="MBP2056481.1"/>
    </source>
</evidence>
<dbReference type="KEGG" id="sgs:AVL59_23990"/>
<feature type="compositionally biased region" description="Polar residues" evidence="1">
    <location>
        <begin position="256"/>
        <end position="270"/>
    </location>
</feature>
<dbReference type="EMBL" id="JAGGLP010000047">
    <property type="protein sequence ID" value="MBP2056481.1"/>
    <property type="molecule type" value="Genomic_DNA"/>
</dbReference>
<feature type="compositionally biased region" description="Low complexity" evidence="1">
    <location>
        <begin position="272"/>
        <end position="291"/>
    </location>
</feature>
<feature type="compositionally biased region" description="Low complexity" evidence="1">
    <location>
        <begin position="112"/>
        <end position="127"/>
    </location>
</feature>
<evidence type="ECO:0000313" key="2">
    <source>
        <dbReference type="EMBL" id="ANP52204.1"/>
    </source>
</evidence>
<accession>A0A1B1B053</accession>
<feature type="compositionally biased region" description="Polar residues" evidence="1">
    <location>
        <begin position="190"/>
        <end position="202"/>
    </location>
</feature>
<evidence type="ECO:0000313" key="4">
    <source>
        <dbReference type="Proteomes" id="UP000092659"/>
    </source>
</evidence>
<reference evidence="2 4" key="1">
    <citation type="submission" date="2016-06" db="EMBL/GenBank/DDBJ databases">
        <title>Complete genome sequence of Streptomyces griseochromogenes ATCC 14511, the Blasticidin S producer.</title>
        <authorList>
            <person name="Wu L."/>
        </authorList>
    </citation>
    <scope>NUCLEOTIDE SEQUENCE [LARGE SCALE GENOMIC DNA]</scope>
    <source>
        <strain evidence="2 4">ATCC 14511</strain>
    </source>
</reference>
<dbReference type="AlphaFoldDB" id="A0A1B1B053"/>
<reference evidence="3 5" key="2">
    <citation type="submission" date="2021-03" db="EMBL/GenBank/DDBJ databases">
        <title>Genomic Encyclopedia of Type Strains, Phase IV (KMG-IV): sequencing the most valuable type-strain genomes for metagenomic binning, comparative biology and taxonomic classification.</title>
        <authorList>
            <person name="Goeker M."/>
        </authorList>
    </citation>
    <scope>NUCLEOTIDE SEQUENCE [LARGE SCALE GENOMIC DNA]</scope>
    <source>
        <strain evidence="3 5">DSM 40499</strain>
    </source>
</reference>
<dbReference type="Proteomes" id="UP001519309">
    <property type="component" value="Unassembled WGS sequence"/>
</dbReference>
<keyword evidence="5" id="KW-1185">Reference proteome</keyword>
<dbReference type="RefSeq" id="WP_067307920.1">
    <property type="nucleotide sequence ID" value="NZ_CP016279.1"/>
</dbReference>
<feature type="compositionally biased region" description="Polar residues" evidence="1">
    <location>
        <begin position="219"/>
        <end position="231"/>
    </location>
</feature>
<dbReference type="EMBL" id="CP016279">
    <property type="protein sequence ID" value="ANP52204.1"/>
    <property type="molecule type" value="Genomic_DNA"/>
</dbReference>
<feature type="compositionally biased region" description="Basic and acidic residues" evidence="1">
    <location>
        <begin position="203"/>
        <end position="212"/>
    </location>
</feature>
<evidence type="ECO:0000313" key="5">
    <source>
        <dbReference type="Proteomes" id="UP001519309"/>
    </source>
</evidence>
<dbReference type="Proteomes" id="UP000092659">
    <property type="component" value="Chromosome"/>
</dbReference>
<feature type="region of interest" description="Disordered" evidence="1">
    <location>
        <begin position="184"/>
        <end position="315"/>
    </location>
</feature>
<protein>
    <submittedName>
        <fullName evidence="2">Uncharacterized protein</fullName>
    </submittedName>
</protein>
<name>A0A1B1B053_9ACTN</name>